<reference evidence="2" key="1">
    <citation type="submission" date="2020-02" db="EMBL/GenBank/DDBJ databases">
        <authorList>
            <person name="Meier V. D."/>
        </authorList>
    </citation>
    <scope>NUCLEOTIDE SEQUENCE</scope>
    <source>
        <strain evidence="2">AVDCRST_MAG55</strain>
    </source>
</reference>
<protein>
    <submittedName>
        <fullName evidence="2">Uncharacterized protein</fullName>
    </submittedName>
</protein>
<feature type="compositionally biased region" description="Basic and acidic residues" evidence="1">
    <location>
        <begin position="9"/>
        <end position="18"/>
    </location>
</feature>
<feature type="non-terminal residue" evidence="2">
    <location>
        <position position="1"/>
    </location>
</feature>
<accession>A0A6J4Q9Z9</accession>
<dbReference type="EMBL" id="CADCUZ010000145">
    <property type="protein sequence ID" value="CAA9434707.1"/>
    <property type="molecule type" value="Genomic_DNA"/>
</dbReference>
<feature type="region of interest" description="Disordered" evidence="1">
    <location>
        <begin position="1"/>
        <end position="128"/>
    </location>
</feature>
<feature type="compositionally biased region" description="Basic and acidic residues" evidence="1">
    <location>
        <begin position="105"/>
        <end position="117"/>
    </location>
</feature>
<proteinExistence type="predicted"/>
<organism evidence="2">
    <name type="scientific">uncultured Rubrobacteraceae bacterium</name>
    <dbReference type="NCBI Taxonomy" id="349277"/>
    <lineage>
        <taxon>Bacteria</taxon>
        <taxon>Bacillati</taxon>
        <taxon>Actinomycetota</taxon>
        <taxon>Rubrobacteria</taxon>
        <taxon>Rubrobacterales</taxon>
        <taxon>Rubrobacteraceae</taxon>
        <taxon>environmental samples</taxon>
    </lineage>
</organism>
<gene>
    <name evidence="2" type="ORF">AVDCRST_MAG55-2920</name>
</gene>
<dbReference type="AlphaFoldDB" id="A0A6J4Q9Z9"/>
<feature type="non-terminal residue" evidence="2">
    <location>
        <position position="128"/>
    </location>
</feature>
<sequence length="128" mass="13907">ASRRAARKVRFDKEHDHPSLSLGRVFRSLRGRAPVLPGGPPRQPQGGRPLGVGHKRARPAQGGERGPRRLPLLRPFPASGAPDERLRATGRHGGLDAPHPPQIRRRGDALRQTRDALHQQPGRPGGAV</sequence>
<evidence type="ECO:0000256" key="1">
    <source>
        <dbReference type="SAM" id="MobiDB-lite"/>
    </source>
</evidence>
<evidence type="ECO:0000313" key="2">
    <source>
        <dbReference type="EMBL" id="CAA9434707.1"/>
    </source>
</evidence>
<name>A0A6J4Q9Z9_9ACTN</name>